<dbReference type="EMBL" id="JBHSFO010000004">
    <property type="protein sequence ID" value="MFC4603997.1"/>
    <property type="molecule type" value="Genomic_DNA"/>
</dbReference>
<evidence type="ECO:0008006" key="3">
    <source>
        <dbReference type="Google" id="ProtNLM"/>
    </source>
</evidence>
<sequence>MSNAIGPKLCQRYNSNEVDMLMAKTTNARTTRVRRTIAATAAAATVAGAAALSLPATASAQALPPPEPPVLTATLVDNDLTLELDDPNRGLAQALTVCTAALLNAEKAIPLLPDIAAGTIPPLDQIDPALFQWGPSLEVTSALVRKRTYQVDDIPPGVYVALGVCVNPNITQPALDFKPVLVGSKIELGSSVLNIGSAVIDTPGAFSAILTLLGIDTGSLGSAGSGDGGSTGSTGSAGS</sequence>
<organism evidence="1 2">
    <name type="scientific">Rhodococcus kronopolitis</name>
    <dbReference type="NCBI Taxonomy" id="1460226"/>
    <lineage>
        <taxon>Bacteria</taxon>
        <taxon>Bacillati</taxon>
        <taxon>Actinomycetota</taxon>
        <taxon>Actinomycetes</taxon>
        <taxon>Mycobacteriales</taxon>
        <taxon>Nocardiaceae</taxon>
        <taxon>Rhodococcus</taxon>
    </lineage>
</organism>
<reference evidence="2" key="1">
    <citation type="journal article" date="2019" name="Int. J. Syst. Evol. Microbiol.">
        <title>The Global Catalogue of Microorganisms (GCM) 10K type strain sequencing project: providing services to taxonomists for standard genome sequencing and annotation.</title>
        <authorList>
            <consortium name="The Broad Institute Genomics Platform"/>
            <consortium name="The Broad Institute Genome Sequencing Center for Infectious Disease"/>
            <person name="Wu L."/>
            <person name="Ma J."/>
        </authorList>
    </citation>
    <scope>NUCLEOTIDE SEQUENCE [LARGE SCALE GENOMIC DNA]</scope>
    <source>
        <strain evidence="2">CCUG 54520</strain>
    </source>
</reference>
<keyword evidence="2" id="KW-1185">Reference proteome</keyword>
<evidence type="ECO:0000313" key="1">
    <source>
        <dbReference type="EMBL" id="MFC4603997.1"/>
    </source>
</evidence>
<proteinExistence type="predicted"/>
<dbReference type="Proteomes" id="UP001595914">
    <property type="component" value="Unassembled WGS sequence"/>
</dbReference>
<accession>A0ABV9FTX7</accession>
<name>A0ABV9FTX7_9NOCA</name>
<comment type="caution">
    <text evidence="1">The sequence shown here is derived from an EMBL/GenBank/DDBJ whole genome shotgun (WGS) entry which is preliminary data.</text>
</comment>
<gene>
    <name evidence="1" type="ORF">ACFO6S_09910</name>
</gene>
<protein>
    <recommendedName>
        <fullName evidence="3">Secreted protein</fullName>
    </recommendedName>
</protein>
<dbReference type="RefSeq" id="WP_378416466.1">
    <property type="nucleotide sequence ID" value="NZ_JBHSFO010000004.1"/>
</dbReference>
<evidence type="ECO:0000313" key="2">
    <source>
        <dbReference type="Proteomes" id="UP001595914"/>
    </source>
</evidence>